<feature type="domain" description="Transposase IS204/IS1001/IS1096/IS1165 DDE" evidence="2">
    <location>
        <begin position="48"/>
        <end position="277"/>
    </location>
</feature>
<feature type="region of interest" description="Disordered" evidence="1">
    <location>
        <begin position="141"/>
        <end position="188"/>
    </location>
</feature>
<gene>
    <name evidence="3" type="ORF">AH68_08565</name>
</gene>
<reference evidence="3 4" key="1">
    <citation type="journal article" date="2015" name="Genome Announc.">
        <title>Complete and Assembled Genome Sequence of Bifidobacterium kashiwanohense PV20-2, Isolated from the Feces of an Anemic Kenyan Infant.</title>
        <authorList>
            <person name="Vazquez-Gutierrez P."/>
            <person name="Lacroix C."/>
            <person name="Chassard C."/>
            <person name="Klumpp J."/>
            <person name="Jans C."/>
            <person name="Stevens M.J."/>
        </authorList>
    </citation>
    <scope>NUCLEOTIDE SEQUENCE [LARGE SCALE GENOMIC DNA]</scope>
    <source>
        <strain evidence="3 4">PV20-2</strain>
    </source>
</reference>
<dbReference type="HOGENOM" id="CLU_041900_0_1_11"/>
<accession>A0A0A7I4G9</accession>
<name>A0A0A7I4G9_9BIFI</name>
<sequence>MVVELAKSQPVADIAEQVGEHDTRPWRFIRHYVQEARLYEDCTGVETIGIDETSRKGHGRITVVADLTERNVTNVTPGRDPTTAKRFADDFMALDGDPDRVRPVTCDMGPGFARGIRGRLPNAAKTIDRFHVVKHANEAVDKARKAEARENPPLKRTKYLRPGNESNLTDPQPEVRRDPAKRRSKTTRACGMRERLQDIHADRANRTEAEAGFKALRSWMMHSRPEPMKALAGQFRRHWQDILAYFGHRRANAILEGLNGIIRHVKTRSRGFRNMDCSGTMIYLTCGKLGLNTVTA</sequence>
<dbReference type="KEGG" id="bka:AH68_08565"/>
<evidence type="ECO:0000313" key="3">
    <source>
        <dbReference type="EMBL" id="AIZ15083.1"/>
    </source>
</evidence>
<dbReference type="NCBIfam" id="NF033550">
    <property type="entry name" value="transpos_ISL3"/>
    <property type="match status" value="1"/>
</dbReference>
<dbReference type="Pfam" id="PF01610">
    <property type="entry name" value="DDE_Tnp_ISL3"/>
    <property type="match status" value="1"/>
</dbReference>
<proteinExistence type="predicted"/>
<dbReference type="AlphaFoldDB" id="A0A0A7I4G9"/>
<dbReference type="PANTHER" id="PTHR33498:SF1">
    <property type="entry name" value="TRANSPOSASE FOR INSERTION SEQUENCE ELEMENT IS1557"/>
    <property type="match status" value="1"/>
</dbReference>
<dbReference type="Proteomes" id="UP000030625">
    <property type="component" value="Chromosome"/>
</dbReference>
<dbReference type="InterPro" id="IPR047951">
    <property type="entry name" value="Transpos_ISL3"/>
</dbReference>
<organism evidence="3 4">
    <name type="scientific">Bifidobacterium catenulatum PV20-2</name>
    <dbReference type="NCBI Taxonomy" id="1447716"/>
    <lineage>
        <taxon>Bacteria</taxon>
        <taxon>Bacillati</taxon>
        <taxon>Actinomycetota</taxon>
        <taxon>Actinomycetes</taxon>
        <taxon>Bifidobacteriales</taxon>
        <taxon>Bifidobacteriaceae</taxon>
        <taxon>Bifidobacterium</taxon>
    </lineage>
</organism>
<dbReference type="STRING" id="1447716.AH68_08565"/>
<evidence type="ECO:0000259" key="2">
    <source>
        <dbReference type="Pfam" id="PF01610"/>
    </source>
</evidence>
<feature type="compositionally biased region" description="Basic and acidic residues" evidence="1">
    <location>
        <begin position="141"/>
        <end position="153"/>
    </location>
</feature>
<dbReference type="EMBL" id="CP007456">
    <property type="protein sequence ID" value="AIZ15083.1"/>
    <property type="molecule type" value="Genomic_DNA"/>
</dbReference>
<evidence type="ECO:0000256" key="1">
    <source>
        <dbReference type="SAM" id="MobiDB-lite"/>
    </source>
</evidence>
<protein>
    <submittedName>
        <fullName evidence="3">Transposase</fullName>
    </submittedName>
</protein>
<dbReference type="PANTHER" id="PTHR33498">
    <property type="entry name" value="TRANSPOSASE FOR INSERTION SEQUENCE ELEMENT IS1557"/>
    <property type="match status" value="1"/>
</dbReference>
<dbReference type="InterPro" id="IPR002560">
    <property type="entry name" value="Transposase_DDE"/>
</dbReference>
<evidence type="ECO:0000313" key="4">
    <source>
        <dbReference type="Proteomes" id="UP000030625"/>
    </source>
</evidence>